<dbReference type="Proteomes" id="UP000035331">
    <property type="component" value="Chromosome"/>
</dbReference>
<dbReference type="PATRIC" id="fig|796385.3.peg.3376"/>
<accession>A0A0G3CCM2</accession>
<organism evidence="1 2">
    <name type="scientific">Methanosarcina barkeri CM1</name>
    <dbReference type="NCBI Taxonomy" id="796385"/>
    <lineage>
        <taxon>Archaea</taxon>
        <taxon>Methanobacteriati</taxon>
        <taxon>Methanobacteriota</taxon>
        <taxon>Stenosarchaea group</taxon>
        <taxon>Methanomicrobia</taxon>
        <taxon>Methanosarcinales</taxon>
        <taxon>Methanosarcinaceae</taxon>
        <taxon>Methanosarcina</taxon>
    </lineage>
</organism>
<proteinExistence type="predicted"/>
<reference evidence="1 2" key="2">
    <citation type="journal article" date="2015" name="Stand. Genomic Sci.">
        <title>The complete genome sequence of the rumen methanogen Methanosarcina barkeri CM1.</title>
        <authorList>
            <person name="Lambie S.C."/>
            <person name="Kelly W.J."/>
            <person name="Leahy S.C."/>
            <person name="Li D."/>
            <person name="Reilly K."/>
            <person name="McAllister T.A."/>
            <person name="Valle E.R."/>
            <person name="Attwood G.T."/>
            <person name="Altermann E."/>
        </authorList>
    </citation>
    <scope>NUCLEOTIDE SEQUENCE [LARGE SCALE GENOMIC DNA]</scope>
    <source>
        <strain evidence="1 2">CM1</strain>
    </source>
</reference>
<dbReference type="AlphaFoldDB" id="A0A0G3CCM2"/>
<gene>
    <name evidence="1" type="ORF">MCM1_2745</name>
</gene>
<protein>
    <submittedName>
        <fullName evidence="1">Uncharacterized protein</fullName>
    </submittedName>
</protein>
<reference evidence="2" key="1">
    <citation type="submission" date="2014-06" db="EMBL/GenBank/DDBJ databases">
        <title>The complete genome sequence of Methanosarcina barkeri CM1.</title>
        <authorList>
            <consortium name="Pastoral Greenhouse Gas Research Consortium"/>
            <person name="Lambie S.C."/>
            <person name="Leahy S.C."/>
            <person name="Kelly W.J."/>
            <person name="Li D."/>
            <person name="Reilly K."/>
            <person name="Attwood G.T."/>
            <person name="Altermann E."/>
        </authorList>
    </citation>
    <scope>NUCLEOTIDE SEQUENCE [LARGE SCALE GENOMIC DNA]</scope>
    <source>
        <strain evidence="2">CM1</strain>
    </source>
</reference>
<sequence length="132" mass="14248">MLKNRLIIAGLAMCLILAAVPAVLSAASSQDMGISLSSGSQQTTAPALSQKSVSTTAVKNGIATEYWLELKPYPSSNTRALWLYAGGDWRYLYKPTSNIETSVQNAFANPDTFQVKVWYSGNKIVGLVVMTK</sequence>
<name>A0A0G3CCM2_METBA</name>
<evidence type="ECO:0000313" key="2">
    <source>
        <dbReference type="Proteomes" id="UP000035331"/>
    </source>
</evidence>
<dbReference type="EMBL" id="CP008746">
    <property type="protein sequence ID" value="AKJ39744.1"/>
    <property type="molecule type" value="Genomic_DNA"/>
</dbReference>
<evidence type="ECO:0000313" key="1">
    <source>
        <dbReference type="EMBL" id="AKJ39744.1"/>
    </source>
</evidence>